<reference evidence="2" key="1">
    <citation type="submission" date="2016-07" db="EMBL/GenBank/DDBJ databases">
        <title>De novo transcriptome assembly of four accessions of the metal hyperaccumulator plant Noccaea caerulescens.</title>
        <authorList>
            <person name="Blande D."/>
            <person name="Halimaa P."/>
            <person name="Tervahauta A.I."/>
            <person name="Aarts M.G."/>
            <person name="Karenlampi S.O."/>
        </authorList>
    </citation>
    <scope>NUCLEOTIDE SEQUENCE</scope>
</reference>
<dbReference type="EMBL" id="GEVL01022043">
    <property type="protein sequence ID" value="JAU55298.1"/>
    <property type="molecule type" value="Transcribed_RNA"/>
</dbReference>
<proteinExistence type="predicted"/>
<name>A0A1J3GGE3_NOCCA</name>
<dbReference type="AlphaFoldDB" id="A0A1J3GGE3"/>
<evidence type="ECO:0000256" key="1">
    <source>
        <dbReference type="SAM" id="MobiDB-lite"/>
    </source>
</evidence>
<protein>
    <submittedName>
        <fullName evidence="2">Uncharacterized protein</fullName>
    </submittedName>
</protein>
<feature type="region of interest" description="Disordered" evidence="1">
    <location>
        <begin position="1"/>
        <end position="20"/>
    </location>
</feature>
<sequence>MQYQYSRSHQTVNGTGTPTLSLRSNSSPLSGFWKKELTKDLSYSRWTYIYHSVKTRFYYNLQVHKSIICLLTLKCNSLTDDPHSKKNYQGPRSEREKHELNQKQKKRRNLAQFLALTELFSLILARVSSLTKRLRSS</sequence>
<feature type="compositionally biased region" description="Basic and acidic residues" evidence="1">
    <location>
        <begin position="92"/>
        <end position="102"/>
    </location>
</feature>
<accession>A0A1J3GGE3</accession>
<organism evidence="2">
    <name type="scientific">Noccaea caerulescens</name>
    <name type="common">Alpine penny-cress</name>
    <name type="synonym">Thlaspi caerulescens</name>
    <dbReference type="NCBI Taxonomy" id="107243"/>
    <lineage>
        <taxon>Eukaryota</taxon>
        <taxon>Viridiplantae</taxon>
        <taxon>Streptophyta</taxon>
        <taxon>Embryophyta</taxon>
        <taxon>Tracheophyta</taxon>
        <taxon>Spermatophyta</taxon>
        <taxon>Magnoliopsida</taxon>
        <taxon>eudicotyledons</taxon>
        <taxon>Gunneridae</taxon>
        <taxon>Pentapetalae</taxon>
        <taxon>rosids</taxon>
        <taxon>malvids</taxon>
        <taxon>Brassicales</taxon>
        <taxon>Brassicaceae</taxon>
        <taxon>Coluteocarpeae</taxon>
        <taxon>Noccaea</taxon>
    </lineage>
</organism>
<evidence type="ECO:0000313" key="2">
    <source>
        <dbReference type="EMBL" id="JAU55298.1"/>
    </source>
</evidence>
<feature type="region of interest" description="Disordered" evidence="1">
    <location>
        <begin position="77"/>
        <end position="104"/>
    </location>
</feature>
<gene>
    <name evidence="2" type="ORF">LE_TR11159_c0_g1_i1_g.36901</name>
</gene>